<dbReference type="AlphaFoldDB" id="A0A3N2Q6E8"/>
<organism evidence="2 3">
    <name type="scientific">Sodiomyces alkalinus (strain CBS 110278 / VKM F-3762 / F11)</name>
    <name type="common">Alkaliphilic filamentous fungus</name>
    <dbReference type="NCBI Taxonomy" id="1314773"/>
    <lineage>
        <taxon>Eukaryota</taxon>
        <taxon>Fungi</taxon>
        <taxon>Dikarya</taxon>
        <taxon>Ascomycota</taxon>
        <taxon>Pezizomycotina</taxon>
        <taxon>Sordariomycetes</taxon>
        <taxon>Hypocreomycetidae</taxon>
        <taxon>Glomerellales</taxon>
        <taxon>Plectosphaerellaceae</taxon>
        <taxon>Sodiomyces</taxon>
    </lineage>
</organism>
<evidence type="ECO:0000313" key="2">
    <source>
        <dbReference type="EMBL" id="ROT42359.1"/>
    </source>
</evidence>
<protein>
    <recommendedName>
        <fullName evidence="4">Secreted protein</fullName>
    </recommendedName>
</protein>
<dbReference type="GeneID" id="39582211"/>
<sequence>MSVAFLLLSLKNLAVSWCGAVRCVGSGESVDCGLVWTKGSGKVYHPTSTFPCIDEVSLPKDPDLPTQEVCRSRKPSYSIVRMHRFSRAMAKRHSHHAKGYLCLKPRWIEQLPMRLPFLIQKVCTQSDIFCKNTFPQRFPQYKEAAIKTLFGPQSARPLNERNKSCNCRSRAGSRLEGEYLRSRFRREMNKSPYWDTQRVSSNI</sequence>
<evidence type="ECO:0008006" key="4">
    <source>
        <dbReference type="Google" id="ProtNLM"/>
    </source>
</evidence>
<accession>A0A3N2Q6E8</accession>
<feature type="signal peptide" evidence="1">
    <location>
        <begin position="1"/>
        <end position="16"/>
    </location>
</feature>
<dbReference type="EMBL" id="ML119051">
    <property type="protein sequence ID" value="ROT42359.1"/>
    <property type="molecule type" value="Genomic_DNA"/>
</dbReference>
<feature type="chain" id="PRO_5018248991" description="Secreted protein" evidence="1">
    <location>
        <begin position="17"/>
        <end position="203"/>
    </location>
</feature>
<name>A0A3N2Q6E8_SODAK</name>
<gene>
    <name evidence="2" type="ORF">SODALDRAFT_354495</name>
</gene>
<keyword evidence="1" id="KW-0732">Signal</keyword>
<keyword evidence="3" id="KW-1185">Reference proteome</keyword>
<dbReference type="RefSeq" id="XP_028470165.1">
    <property type="nucleotide sequence ID" value="XM_028613733.1"/>
</dbReference>
<proteinExistence type="predicted"/>
<evidence type="ECO:0000256" key="1">
    <source>
        <dbReference type="SAM" id="SignalP"/>
    </source>
</evidence>
<reference evidence="2 3" key="1">
    <citation type="journal article" date="2018" name="Mol. Ecol.">
        <title>The obligate alkalophilic soda-lake fungus Sodiomyces alkalinus has shifted to a protein diet.</title>
        <authorList>
            <person name="Grum-Grzhimaylo A.A."/>
            <person name="Falkoski D.L."/>
            <person name="van den Heuvel J."/>
            <person name="Valero-Jimenez C.A."/>
            <person name="Min B."/>
            <person name="Choi I.G."/>
            <person name="Lipzen A."/>
            <person name="Daum C.G."/>
            <person name="Aanen D.K."/>
            <person name="Tsang A."/>
            <person name="Henrissat B."/>
            <person name="Bilanenko E.N."/>
            <person name="de Vries R.P."/>
            <person name="van Kan J.A.L."/>
            <person name="Grigoriev I.V."/>
            <person name="Debets A.J.M."/>
        </authorList>
    </citation>
    <scope>NUCLEOTIDE SEQUENCE [LARGE SCALE GENOMIC DNA]</scope>
    <source>
        <strain evidence="2 3">F11</strain>
    </source>
</reference>
<evidence type="ECO:0000313" key="3">
    <source>
        <dbReference type="Proteomes" id="UP000272025"/>
    </source>
</evidence>
<dbReference type="Proteomes" id="UP000272025">
    <property type="component" value="Unassembled WGS sequence"/>
</dbReference>